<dbReference type="InterPro" id="IPR011990">
    <property type="entry name" value="TPR-like_helical_dom_sf"/>
</dbReference>
<dbReference type="GO" id="GO:0003677">
    <property type="term" value="F:DNA binding"/>
    <property type="evidence" value="ECO:0007669"/>
    <property type="project" value="InterPro"/>
</dbReference>
<dbReference type="Proteomes" id="UP000317422">
    <property type="component" value="Unassembled WGS sequence"/>
</dbReference>
<dbReference type="PANTHER" id="PTHR47691:SF3">
    <property type="entry name" value="HTH-TYPE TRANSCRIPTIONAL REGULATOR RV0890C-RELATED"/>
    <property type="match status" value="1"/>
</dbReference>
<evidence type="ECO:0000256" key="1">
    <source>
        <dbReference type="SAM" id="MobiDB-lite"/>
    </source>
</evidence>
<dbReference type="InterPro" id="IPR005158">
    <property type="entry name" value="BTAD"/>
</dbReference>
<protein>
    <submittedName>
        <fullName evidence="3">Putative ATPase</fullName>
    </submittedName>
</protein>
<evidence type="ECO:0000259" key="2">
    <source>
        <dbReference type="SMART" id="SM01043"/>
    </source>
</evidence>
<dbReference type="Gene3D" id="3.40.50.300">
    <property type="entry name" value="P-loop containing nucleotide triphosphate hydrolases"/>
    <property type="match status" value="1"/>
</dbReference>
<gene>
    <name evidence="3" type="ORF">FHX37_4552</name>
</gene>
<dbReference type="SMART" id="SM01043">
    <property type="entry name" value="BTAD"/>
    <property type="match status" value="1"/>
</dbReference>
<dbReference type="GO" id="GO:0006355">
    <property type="term" value="P:regulation of DNA-templated transcription"/>
    <property type="evidence" value="ECO:0007669"/>
    <property type="project" value="InterPro"/>
</dbReference>
<sequence>MLGPFTVRDSDGRTIPVEGHRVVALLARLALSPGETVPARTLVEDLWDGDPPAGGKNTLQRLVSRTRGYLREHGSEALLSGWDGYILDVAPHDVDAWEFEHLAAEGSRLLNDQAPGEAVLRLRSALDMWGEPLADVDTAFARTAAHRLRETHRRAVEDRIDAESRLDDPARFLPQLRALCAEHPHDERAHGLLMRLLRENGQDSEALTVYENLRRALAADLGADPAPWVRDLHTELLRGHAPTPAPRGNTAPGPYLTRFLGRDGELAEVGRLFRDTRLVTLFGPGGVGKTRLAAEFAGGSGARFVDLSPLRTGHSITDAVASAAGVESAPVLGRALPDQDRFARIASALSGTLLVLDNCEHLIDDAADFALRLLAECPDVRVLATSREPLAVAGEATLALDTLDPESPAAVELFREHAALARPGFSVTDDNEAAVREVCRRLDGLPLALELAAARVRTMTVPQVAQRLDERFQLLSGVRRSTLARHQTLRAVLDWSWDLLTGPESALARRLSVLPGGATAHTAAAVCAGEGVPESEVPYLLASLADKSLVHTVVPESGEARYRLLETPRVYLRERLREAGEEEVLRERRAAHFVGLSERTASDLLGPDQCRALEVFDREYDNALAVVRGGAPEPAARVVMALSWYWIIRGRYEEAEYWTRGVPADDDGERAAALAALRTILPVDSEDGREPSAMEVGQRARRVRALDSYPPLAVLESKCWLAAGEHEQVRASAERARRSTHPWVRAAGLASLALVAEATGDSGTAERCTAGAVREFRAIGDPWMTAQLVAALSKYQSLRGDVDAAVRDLRDALELLRPVGSADSRNLVLVQLGGELLRSGRLSEAERTFTEMLTGERTPVVEHRVLCALGLSELELARDRPERARERLAEARSLFGQARFDTGYLRVEVLRQSGAVLLASGRVAEAEATAGEAAAAAEAIGESPSRALVAELVAEVHHRKGESASAARALGDATRTRGRRDDGSPRVRELAAALRESLGPEEFRRHYRA</sequence>
<dbReference type="CDD" id="cd15831">
    <property type="entry name" value="BTAD"/>
    <property type="match status" value="1"/>
</dbReference>
<evidence type="ECO:0000313" key="3">
    <source>
        <dbReference type="EMBL" id="TQN27822.1"/>
    </source>
</evidence>
<evidence type="ECO:0000313" key="4">
    <source>
        <dbReference type="Proteomes" id="UP000317422"/>
    </source>
</evidence>
<accession>A0A543N7L9</accession>
<reference evidence="3 4" key="1">
    <citation type="submission" date="2019-06" db="EMBL/GenBank/DDBJ databases">
        <title>Sequencing the genomes of 1000 actinobacteria strains.</title>
        <authorList>
            <person name="Klenk H.-P."/>
        </authorList>
    </citation>
    <scope>NUCLEOTIDE SEQUENCE [LARGE SCALE GENOMIC DNA]</scope>
    <source>
        <strain evidence="3 4">DSM 45015</strain>
    </source>
</reference>
<dbReference type="Gene3D" id="1.25.40.10">
    <property type="entry name" value="Tetratricopeptide repeat domain"/>
    <property type="match status" value="2"/>
</dbReference>
<dbReference type="AlphaFoldDB" id="A0A543N7L9"/>
<keyword evidence="4" id="KW-1185">Reference proteome</keyword>
<dbReference type="SUPFAM" id="SSF46894">
    <property type="entry name" value="C-terminal effector domain of the bipartite response regulators"/>
    <property type="match status" value="1"/>
</dbReference>
<dbReference type="OrthoDB" id="3194665at2"/>
<dbReference type="Pfam" id="PF25872">
    <property type="entry name" value="HTH_77"/>
    <property type="match status" value="1"/>
</dbReference>
<dbReference type="EMBL" id="VFQC01000003">
    <property type="protein sequence ID" value="TQN27822.1"/>
    <property type="molecule type" value="Genomic_DNA"/>
</dbReference>
<dbReference type="RefSeq" id="WP_141926231.1">
    <property type="nucleotide sequence ID" value="NZ_VFQC01000003.1"/>
</dbReference>
<dbReference type="Gene3D" id="1.10.10.10">
    <property type="entry name" value="Winged helix-like DNA-binding domain superfamily/Winged helix DNA-binding domain"/>
    <property type="match status" value="1"/>
</dbReference>
<dbReference type="InterPro" id="IPR036388">
    <property type="entry name" value="WH-like_DNA-bd_sf"/>
</dbReference>
<feature type="domain" description="Bacterial transcriptional activator" evidence="2">
    <location>
        <begin position="94"/>
        <end position="237"/>
    </location>
</feature>
<dbReference type="SUPFAM" id="SSF52540">
    <property type="entry name" value="P-loop containing nucleoside triphosphate hydrolases"/>
    <property type="match status" value="1"/>
</dbReference>
<dbReference type="InterPro" id="IPR027417">
    <property type="entry name" value="P-loop_NTPase"/>
</dbReference>
<comment type="caution">
    <text evidence="3">The sequence shown here is derived from an EMBL/GenBank/DDBJ whole genome shotgun (WGS) entry which is preliminary data.</text>
</comment>
<dbReference type="InterPro" id="IPR058852">
    <property type="entry name" value="HTH_77"/>
</dbReference>
<dbReference type="PANTHER" id="PTHR47691">
    <property type="entry name" value="REGULATOR-RELATED"/>
    <property type="match status" value="1"/>
</dbReference>
<feature type="region of interest" description="Disordered" evidence="1">
    <location>
        <begin position="963"/>
        <end position="986"/>
    </location>
</feature>
<organism evidence="3 4">
    <name type="scientific">Haloactinospora alba</name>
    <dbReference type="NCBI Taxonomy" id="405555"/>
    <lineage>
        <taxon>Bacteria</taxon>
        <taxon>Bacillati</taxon>
        <taxon>Actinomycetota</taxon>
        <taxon>Actinomycetes</taxon>
        <taxon>Streptosporangiales</taxon>
        <taxon>Nocardiopsidaceae</taxon>
        <taxon>Haloactinospora</taxon>
    </lineage>
</organism>
<dbReference type="SUPFAM" id="SSF48452">
    <property type="entry name" value="TPR-like"/>
    <property type="match status" value="2"/>
</dbReference>
<dbReference type="Pfam" id="PF03704">
    <property type="entry name" value="BTAD"/>
    <property type="match status" value="1"/>
</dbReference>
<name>A0A543N7L9_9ACTN</name>
<proteinExistence type="predicted"/>
<dbReference type="InterPro" id="IPR016032">
    <property type="entry name" value="Sig_transdc_resp-reg_C-effctor"/>
</dbReference>